<evidence type="ECO:0000313" key="1">
    <source>
        <dbReference type="EMBL" id="GIY76420.1"/>
    </source>
</evidence>
<sequence length="97" mass="11147">MKSNSSRVTWADILDPEMKSVTPEHWLQFEPPSMIFAIYIGSSVYNNYGNWTDREFNHHYFVLHAVVKSIPFPAKLTKLSSSCGVSKSSYYKSLKSH</sequence>
<name>A0AAV4W0Z9_CAEEX</name>
<reference evidence="1 2" key="1">
    <citation type="submission" date="2021-06" db="EMBL/GenBank/DDBJ databases">
        <title>Caerostris extrusa draft genome.</title>
        <authorList>
            <person name="Kono N."/>
            <person name="Arakawa K."/>
        </authorList>
    </citation>
    <scope>NUCLEOTIDE SEQUENCE [LARGE SCALE GENOMIC DNA]</scope>
</reference>
<evidence type="ECO:0000313" key="2">
    <source>
        <dbReference type="Proteomes" id="UP001054945"/>
    </source>
</evidence>
<dbReference type="EMBL" id="BPLR01015483">
    <property type="protein sequence ID" value="GIY76420.1"/>
    <property type="molecule type" value="Genomic_DNA"/>
</dbReference>
<protein>
    <submittedName>
        <fullName evidence="1">Uncharacterized protein</fullName>
    </submittedName>
</protein>
<proteinExistence type="predicted"/>
<keyword evidence="2" id="KW-1185">Reference proteome</keyword>
<organism evidence="1 2">
    <name type="scientific">Caerostris extrusa</name>
    <name type="common">Bark spider</name>
    <name type="synonym">Caerostris bankana</name>
    <dbReference type="NCBI Taxonomy" id="172846"/>
    <lineage>
        <taxon>Eukaryota</taxon>
        <taxon>Metazoa</taxon>
        <taxon>Ecdysozoa</taxon>
        <taxon>Arthropoda</taxon>
        <taxon>Chelicerata</taxon>
        <taxon>Arachnida</taxon>
        <taxon>Araneae</taxon>
        <taxon>Araneomorphae</taxon>
        <taxon>Entelegynae</taxon>
        <taxon>Araneoidea</taxon>
        <taxon>Araneidae</taxon>
        <taxon>Caerostris</taxon>
    </lineage>
</organism>
<comment type="caution">
    <text evidence="1">The sequence shown here is derived from an EMBL/GenBank/DDBJ whole genome shotgun (WGS) entry which is preliminary data.</text>
</comment>
<gene>
    <name evidence="1" type="ORF">CEXT_326731</name>
</gene>
<dbReference type="AlphaFoldDB" id="A0AAV4W0Z9"/>
<accession>A0AAV4W0Z9</accession>
<dbReference type="Proteomes" id="UP001054945">
    <property type="component" value="Unassembled WGS sequence"/>
</dbReference>